<proteinExistence type="predicted"/>
<reference evidence="1" key="1">
    <citation type="submission" date="2021-11" db="EMBL/GenBank/DDBJ databases">
        <title>BS-T2-15 a new species belonging to the Comamonadaceae family isolated from the soil of a French oak forest.</title>
        <authorList>
            <person name="Mieszkin S."/>
            <person name="Alain K."/>
        </authorList>
    </citation>
    <scope>NUCLEOTIDE SEQUENCE</scope>
    <source>
        <strain evidence="1">BS-T2-15</strain>
    </source>
</reference>
<dbReference type="RefSeq" id="WP_275682150.1">
    <property type="nucleotide sequence ID" value="NZ_JAJLJH010000002.1"/>
</dbReference>
<protein>
    <submittedName>
        <fullName evidence="1">Uncharacterized protein</fullName>
    </submittedName>
</protein>
<keyword evidence="2" id="KW-1185">Reference proteome</keyword>
<accession>A0A9X2C1T6</accession>
<dbReference type="EMBL" id="JAJLJH010000002">
    <property type="protein sequence ID" value="MCK9686119.1"/>
    <property type="molecule type" value="Genomic_DNA"/>
</dbReference>
<sequence>MDSKQLFIEHLAGELQAMEVGRVPMNALRYRVHAKMLRKALLGAATPSLLERQGGAHPQVVHALSNRFFEETGHLLQPNATGHKARSLLERTLASCRQARQK</sequence>
<organism evidence="1 2">
    <name type="scientific">Scleromatobacter humisilvae</name>
    <dbReference type="NCBI Taxonomy" id="2897159"/>
    <lineage>
        <taxon>Bacteria</taxon>
        <taxon>Pseudomonadati</taxon>
        <taxon>Pseudomonadota</taxon>
        <taxon>Betaproteobacteria</taxon>
        <taxon>Burkholderiales</taxon>
        <taxon>Sphaerotilaceae</taxon>
        <taxon>Scleromatobacter</taxon>
    </lineage>
</organism>
<gene>
    <name evidence="1" type="ORF">LPC04_10420</name>
</gene>
<evidence type="ECO:0000313" key="1">
    <source>
        <dbReference type="EMBL" id="MCK9686119.1"/>
    </source>
</evidence>
<dbReference type="AlphaFoldDB" id="A0A9X2C1T6"/>
<name>A0A9X2C1T6_9BURK</name>
<evidence type="ECO:0000313" key="2">
    <source>
        <dbReference type="Proteomes" id="UP001139353"/>
    </source>
</evidence>
<dbReference type="Proteomes" id="UP001139353">
    <property type="component" value="Unassembled WGS sequence"/>
</dbReference>
<comment type="caution">
    <text evidence="1">The sequence shown here is derived from an EMBL/GenBank/DDBJ whole genome shotgun (WGS) entry which is preliminary data.</text>
</comment>